<evidence type="ECO:0000313" key="2">
    <source>
        <dbReference type="EMBL" id="MFD2833199.1"/>
    </source>
</evidence>
<dbReference type="InterPro" id="IPR023696">
    <property type="entry name" value="Ureohydrolase_dom_sf"/>
</dbReference>
<dbReference type="EC" id="3.5.3.8" evidence="2"/>
<sequence length="386" mass="44050">MNLDFLSPIESELLESLSGLHPQSIGANIRVHSERSGVPEIEGVQIAIFGIRENRRAVKKNDTPVFTEFREQFYRLFPGNWKLNLADLGDIEPGATVEDTYFAVQNLVEQLIKKDILPIIIGGSQDLIYAQYRAYDQLDQMVSLVNIDSKFDLGDADNPISNQSYVGKIVVDKPYNLFNYSALGYQTYFNSQEEIELMERLFFEAYRLGEVTGNITLMEPIFRNANLVGLDLNSVDSASANTAYFNSPNGFNGREICALSRYAGISDKVSSFGIYEYQNRFGSLANTLVAQIVWYFIEGVNYRTNENTISAKNEFTKYQVPIDDEILVFFKSPVSGRWWIEIPFLTNANTKLKRHTLLPCSEEDYLEACNQVIPERWYKAKRKNEV</sequence>
<keyword evidence="3" id="KW-1185">Reference proteome</keyword>
<dbReference type="Pfam" id="PF00491">
    <property type="entry name" value="Arginase"/>
    <property type="match status" value="1"/>
</dbReference>
<protein>
    <submittedName>
        <fullName evidence="2">Formimidoylglutamase</fullName>
        <ecNumber evidence="2">3.5.3.8</ecNumber>
    </submittedName>
</protein>
<dbReference type="SUPFAM" id="SSF52768">
    <property type="entry name" value="Arginase/deacetylase"/>
    <property type="match status" value="1"/>
</dbReference>
<comment type="caution">
    <text evidence="2">The sequence shown here is derived from an EMBL/GenBank/DDBJ whole genome shotgun (WGS) entry which is preliminary data.</text>
</comment>
<evidence type="ECO:0000256" key="1">
    <source>
        <dbReference type="PROSITE-ProRule" id="PRU00742"/>
    </source>
</evidence>
<reference evidence="3" key="1">
    <citation type="journal article" date="2019" name="Int. J. Syst. Evol. Microbiol.">
        <title>The Global Catalogue of Microorganisms (GCM) 10K type strain sequencing project: providing services to taxonomists for standard genome sequencing and annotation.</title>
        <authorList>
            <consortium name="The Broad Institute Genomics Platform"/>
            <consortium name="The Broad Institute Genome Sequencing Center for Infectious Disease"/>
            <person name="Wu L."/>
            <person name="Ma J."/>
        </authorList>
    </citation>
    <scope>NUCLEOTIDE SEQUENCE [LARGE SCALE GENOMIC DNA]</scope>
    <source>
        <strain evidence="3">KCTC 52925</strain>
    </source>
</reference>
<organism evidence="2 3">
    <name type="scientific">Christiangramia antarctica</name>
    <dbReference type="NCBI Taxonomy" id="2058158"/>
    <lineage>
        <taxon>Bacteria</taxon>
        <taxon>Pseudomonadati</taxon>
        <taxon>Bacteroidota</taxon>
        <taxon>Flavobacteriia</taxon>
        <taxon>Flavobacteriales</taxon>
        <taxon>Flavobacteriaceae</taxon>
        <taxon>Christiangramia</taxon>
    </lineage>
</organism>
<dbReference type="EMBL" id="JBHUOJ010000016">
    <property type="protein sequence ID" value="MFD2833199.1"/>
    <property type="molecule type" value="Genomic_DNA"/>
</dbReference>
<proteinExistence type="inferred from homology"/>
<dbReference type="CDD" id="cd09988">
    <property type="entry name" value="Formimidoylglutamase"/>
    <property type="match status" value="1"/>
</dbReference>
<name>A0ABW5X699_9FLAO</name>
<dbReference type="InterPro" id="IPR006035">
    <property type="entry name" value="Ureohydrolase"/>
</dbReference>
<dbReference type="GO" id="GO:0050415">
    <property type="term" value="F:formimidoylglutamase activity"/>
    <property type="evidence" value="ECO:0007669"/>
    <property type="project" value="UniProtKB-EC"/>
</dbReference>
<dbReference type="Proteomes" id="UP001597438">
    <property type="component" value="Unassembled WGS sequence"/>
</dbReference>
<keyword evidence="2" id="KW-0378">Hydrolase</keyword>
<gene>
    <name evidence="2" type="ORF">ACFSYS_07845</name>
</gene>
<dbReference type="RefSeq" id="WP_251740965.1">
    <property type="nucleotide sequence ID" value="NZ_JBHUOJ010000016.1"/>
</dbReference>
<dbReference type="Gene3D" id="3.40.800.10">
    <property type="entry name" value="Ureohydrolase domain"/>
    <property type="match status" value="1"/>
</dbReference>
<accession>A0ABW5X699</accession>
<dbReference type="PROSITE" id="PS51409">
    <property type="entry name" value="ARGINASE_2"/>
    <property type="match status" value="1"/>
</dbReference>
<evidence type="ECO:0000313" key="3">
    <source>
        <dbReference type="Proteomes" id="UP001597438"/>
    </source>
</evidence>
<comment type="similarity">
    <text evidence="1">Belongs to the arginase family.</text>
</comment>